<comment type="caution">
    <text evidence="1">The sequence shown here is derived from an EMBL/GenBank/DDBJ whole genome shotgun (WGS) entry which is preliminary data.</text>
</comment>
<evidence type="ECO:0008006" key="3">
    <source>
        <dbReference type="Google" id="ProtNLM"/>
    </source>
</evidence>
<sequence length="149" mass="17779">MKYRIWMTLPLLFLAISCTKEPELRESMLFTLSVKDNLRNDLLDTNYVGHFPWADIRWQDPEGTSVEFRISKKYGAFLLENTSKLRENVDYTLQFPGIALQKVRFEFAEYRMMDRNTNREMIVRSIARVWWNDVPIVAEKGYFEVILAR</sequence>
<protein>
    <recommendedName>
        <fullName evidence="3">Lipoprotein</fullName>
    </recommendedName>
</protein>
<evidence type="ECO:0000313" key="2">
    <source>
        <dbReference type="Proteomes" id="UP000286715"/>
    </source>
</evidence>
<dbReference type="Proteomes" id="UP000286715">
    <property type="component" value="Unassembled WGS sequence"/>
</dbReference>
<keyword evidence="2" id="KW-1185">Reference proteome</keyword>
<dbReference type="AlphaFoldDB" id="A0A401XJN8"/>
<proteinExistence type="predicted"/>
<organism evidence="1 2">
    <name type="scientific">Thermaurantimonas aggregans</name>
    <dbReference type="NCBI Taxonomy" id="2173829"/>
    <lineage>
        <taxon>Bacteria</taxon>
        <taxon>Pseudomonadati</taxon>
        <taxon>Bacteroidota</taxon>
        <taxon>Flavobacteriia</taxon>
        <taxon>Flavobacteriales</taxon>
        <taxon>Schleiferiaceae</taxon>
        <taxon>Thermaurantimonas</taxon>
    </lineage>
</organism>
<gene>
    <name evidence="1" type="ORF">JCM31826_07000</name>
</gene>
<dbReference type="RefSeq" id="WP_124397279.1">
    <property type="nucleotide sequence ID" value="NZ_BHZE01000005.1"/>
</dbReference>
<accession>A0A401XJN8</accession>
<dbReference type="OrthoDB" id="9922824at2"/>
<evidence type="ECO:0000313" key="1">
    <source>
        <dbReference type="EMBL" id="GCD77218.1"/>
    </source>
</evidence>
<name>A0A401XJN8_9FLAO</name>
<dbReference type="PROSITE" id="PS51257">
    <property type="entry name" value="PROKAR_LIPOPROTEIN"/>
    <property type="match status" value="1"/>
</dbReference>
<reference evidence="1 2" key="1">
    <citation type="submission" date="2018-11" db="EMBL/GenBank/DDBJ databases">
        <title>Schleiferia aggregans sp. nov., a moderately thermophilic heterotrophic bacterium isolated from microbial mats at a terrestrial hot spring.</title>
        <authorList>
            <person name="Iino T."/>
            <person name="Ohkuma M."/>
            <person name="Haruta S."/>
        </authorList>
    </citation>
    <scope>NUCLEOTIDE SEQUENCE [LARGE SCALE GENOMIC DNA]</scope>
    <source>
        <strain evidence="1 2">LA</strain>
    </source>
</reference>
<dbReference type="EMBL" id="BHZE01000005">
    <property type="protein sequence ID" value="GCD77218.1"/>
    <property type="molecule type" value="Genomic_DNA"/>
</dbReference>